<evidence type="ECO:0000313" key="2">
    <source>
        <dbReference type="Proteomes" id="UP001152888"/>
    </source>
</evidence>
<proteinExistence type="predicted"/>
<keyword evidence="2" id="KW-1185">Reference proteome</keyword>
<name>A0A9P0PNI8_ACAOB</name>
<dbReference type="Proteomes" id="UP001152888">
    <property type="component" value="Unassembled WGS sequence"/>
</dbReference>
<dbReference type="AlphaFoldDB" id="A0A9P0PNI8"/>
<evidence type="ECO:0000313" key="1">
    <source>
        <dbReference type="EMBL" id="CAH1987718.1"/>
    </source>
</evidence>
<accession>A0A9P0PNI8</accession>
<dbReference type="EMBL" id="CAKOFQ010007024">
    <property type="protein sequence ID" value="CAH1987718.1"/>
    <property type="molecule type" value="Genomic_DNA"/>
</dbReference>
<sequence>MEHAMIQTEVLEVSMSYLSSRV</sequence>
<gene>
    <name evidence="1" type="ORF">ACAOBT_LOCUS18013</name>
</gene>
<protein>
    <submittedName>
        <fullName evidence="1">Uncharacterized protein</fullName>
    </submittedName>
</protein>
<organism evidence="1 2">
    <name type="scientific">Acanthoscelides obtectus</name>
    <name type="common">Bean weevil</name>
    <name type="synonym">Bruchus obtectus</name>
    <dbReference type="NCBI Taxonomy" id="200917"/>
    <lineage>
        <taxon>Eukaryota</taxon>
        <taxon>Metazoa</taxon>
        <taxon>Ecdysozoa</taxon>
        <taxon>Arthropoda</taxon>
        <taxon>Hexapoda</taxon>
        <taxon>Insecta</taxon>
        <taxon>Pterygota</taxon>
        <taxon>Neoptera</taxon>
        <taxon>Endopterygota</taxon>
        <taxon>Coleoptera</taxon>
        <taxon>Polyphaga</taxon>
        <taxon>Cucujiformia</taxon>
        <taxon>Chrysomeloidea</taxon>
        <taxon>Chrysomelidae</taxon>
        <taxon>Bruchinae</taxon>
        <taxon>Bruchini</taxon>
        <taxon>Acanthoscelides</taxon>
    </lineage>
</organism>
<reference evidence="1" key="1">
    <citation type="submission" date="2022-03" db="EMBL/GenBank/DDBJ databases">
        <authorList>
            <person name="Sayadi A."/>
        </authorList>
    </citation>
    <scope>NUCLEOTIDE SEQUENCE</scope>
</reference>
<comment type="caution">
    <text evidence="1">The sequence shown here is derived from an EMBL/GenBank/DDBJ whole genome shotgun (WGS) entry which is preliminary data.</text>
</comment>